<dbReference type="Pfam" id="PF02469">
    <property type="entry name" value="Fasciclin"/>
    <property type="match status" value="1"/>
</dbReference>
<feature type="chain" id="PRO_5047183909" evidence="1">
    <location>
        <begin position="20"/>
        <end position="239"/>
    </location>
</feature>
<dbReference type="Gene3D" id="2.30.180.10">
    <property type="entry name" value="FAS1 domain"/>
    <property type="match status" value="1"/>
</dbReference>
<evidence type="ECO:0000259" key="2">
    <source>
        <dbReference type="PROSITE" id="PS50213"/>
    </source>
</evidence>
<dbReference type="Proteomes" id="UP001580928">
    <property type="component" value="Unassembled WGS sequence"/>
</dbReference>
<feature type="signal peptide" evidence="1">
    <location>
        <begin position="1"/>
        <end position="19"/>
    </location>
</feature>
<dbReference type="InterPro" id="IPR036378">
    <property type="entry name" value="FAS1_dom_sf"/>
</dbReference>
<keyword evidence="4" id="KW-1185">Reference proteome</keyword>
<dbReference type="EMBL" id="JBBVGT010000002">
    <property type="protein sequence ID" value="MFB5945246.1"/>
    <property type="molecule type" value="Genomic_DNA"/>
</dbReference>
<organism evidence="3 4">
    <name type="scientific">Albibacterium profundi</name>
    <dbReference type="NCBI Taxonomy" id="3134906"/>
    <lineage>
        <taxon>Bacteria</taxon>
        <taxon>Pseudomonadati</taxon>
        <taxon>Bacteroidota</taxon>
        <taxon>Sphingobacteriia</taxon>
        <taxon>Sphingobacteriales</taxon>
        <taxon>Sphingobacteriaceae</taxon>
        <taxon>Albibacterium</taxon>
    </lineage>
</organism>
<reference evidence="3 4" key="1">
    <citation type="submission" date="2024-04" db="EMBL/GenBank/DDBJ databases">
        <title>Albibacterium profundi sp. nov., isolated from sediment of the Challenger Deep of Mariana Trench.</title>
        <authorList>
            <person name="Wang Y."/>
        </authorList>
    </citation>
    <scope>NUCLEOTIDE SEQUENCE [LARGE SCALE GENOMIC DNA]</scope>
    <source>
        <strain evidence="3 4">RHL897</strain>
    </source>
</reference>
<dbReference type="PROSITE" id="PS51257">
    <property type="entry name" value="PROKAR_LIPOPROTEIN"/>
    <property type="match status" value="1"/>
</dbReference>
<dbReference type="SUPFAM" id="SSF82153">
    <property type="entry name" value="FAS1 domain"/>
    <property type="match status" value="1"/>
</dbReference>
<dbReference type="RefSeq" id="WP_375556789.1">
    <property type="nucleotide sequence ID" value="NZ_JBBVGT010000002.1"/>
</dbReference>
<evidence type="ECO:0000313" key="3">
    <source>
        <dbReference type="EMBL" id="MFB5945246.1"/>
    </source>
</evidence>
<sequence length="239" mass="26822">MRSRNIFLILFVSSIIVTACNKQDYYLDSGTHNGKYDGTVYEYLNAKPAYFDTLMKVIDVAGMKEVLENEEITFFAPPSSSIYKSVRSLNQYLRNDGKDTVSELSQIKSEVWQEMLSLYIFKGKYMLKDYAQVDTLDLEAFGGQGFTSYGGRSMNIGVIYNDAGGVKYAGYRQLWLSYISDFSKPKGSLINIPIASSNIEPTNGAIHVLQYRNHVFGFTSSNFILSATSKGIDPVVNEE</sequence>
<dbReference type="InterPro" id="IPR000782">
    <property type="entry name" value="FAS1_domain"/>
</dbReference>
<proteinExistence type="predicted"/>
<keyword evidence="1" id="KW-0732">Signal</keyword>
<evidence type="ECO:0000256" key="1">
    <source>
        <dbReference type="SAM" id="SignalP"/>
    </source>
</evidence>
<protein>
    <submittedName>
        <fullName evidence="3">Fasciclin domain-containing protein</fullName>
    </submittedName>
</protein>
<name>A0ABV5CCQ4_9SPHI</name>
<comment type="caution">
    <text evidence="3">The sequence shown here is derived from an EMBL/GenBank/DDBJ whole genome shotgun (WGS) entry which is preliminary data.</text>
</comment>
<dbReference type="PROSITE" id="PS50213">
    <property type="entry name" value="FAS1"/>
    <property type="match status" value="1"/>
</dbReference>
<evidence type="ECO:0000313" key="4">
    <source>
        <dbReference type="Proteomes" id="UP001580928"/>
    </source>
</evidence>
<gene>
    <name evidence="3" type="ORF">WKR92_05350</name>
</gene>
<feature type="domain" description="FAS1" evidence="2">
    <location>
        <begin position="37"/>
        <end position="213"/>
    </location>
</feature>
<accession>A0ABV5CCQ4</accession>